<dbReference type="Gene3D" id="3.40.50.2300">
    <property type="match status" value="1"/>
</dbReference>
<evidence type="ECO:0000313" key="4">
    <source>
        <dbReference type="EMBL" id="SEM75859.1"/>
    </source>
</evidence>
<keyword evidence="5" id="KW-1185">Reference proteome</keyword>
<evidence type="ECO:0000256" key="2">
    <source>
        <dbReference type="PROSITE-ProRule" id="PRU00169"/>
    </source>
</evidence>
<evidence type="ECO:0000313" key="5">
    <source>
        <dbReference type="Proteomes" id="UP000198744"/>
    </source>
</evidence>
<dbReference type="PANTHER" id="PTHR44591">
    <property type="entry name" value="STRESS RESPONSE REGULATOR PROTEIN 1"/>
    <property type="match status" value="1"/>
</dbReference>
<dbReference type="InterPro" id="IPR001789">
    <property type="entry name" value="Sig_transdc_resp-reg_receiver"/>
</dbReference>
<evidence type="ECO:0000259" key="3">
    <source>
        <dbReference type="PROSITE" id="PS50110"/>
    </source>
</evidence>
<dbReference type="InterPro" id="IPR011006">
    <property type="entry name" value="CheY-like_superfamily"/>
</dbReference>
<dbReference type="SUPFAM" id="SSF52172">
    <property type="entry name" value="CheY-like"/>
    <property type="match status" value="1"/>
</dbReference>
<keyword evidence="1 2" id="KW-0597">Phosphoprotein</keyword>
<dbReference type="SMART" id="SM00448">
    <property type="entry name" value="REC"/>
    <property type="match status" value="1"/>
</dbReference>
<dbReference type="Pfam" id="PF00072">
    <property type="entry name" value="Response_reg"/>
    <property type="match status" value="1"/>
</dbReference>
<dbReference type="PANTHER" id="PTHR44591:SF3">
    <property type="entry name" value="RESPONSE REGULATORY DOMAIN-CONTAINING PROTEIN"/>
    <property type="match status" value="1"/>
</dbReference>
<dbReference type="Proteomes" id="UP000198744">
    <property type="component" value="Unassembled WGS sequence"/>
</dbReference>
<dbReference type="GO" id="GO:0000160">
    <property type="term" value="P:phosphorelay signal transduction system"/>
    <property type="evidence" value="ECO:0007669"/>
    <property type="project" value="InterPro"/>
</dbReference>
<protein>
    <submittedName>
        <fullName evidence="4">Response regulator receiver domain-containing protein</fullName>
    </submittedName>
</protein>
<dbReference type="RefSeq" id="WP_093884816.1">
    <property type="nucleotide sequence ID" value="NZ_FOBS01000043.1"/>
</dbReference>
<evidence type="ECO:0000256" key="1">
    <source>
        <dbReference type="ARBA" id="ARBA00022553"/>
    </source>
</evidence>
<feature type="domain" description="Response regulatory" evidence="3">
    <location>
        <begin position="5"/>
        <end position="119"/>
    </location>
</feature>
<feature type="modified residue" description="4-aspartylphosphate" evidence="2">
    <location>
        <position position="54"/>
    </location>
</feature>
<name>A0A1H8B0W1_9BACT</name>
<dbReference type="InterPro" id="IPR050595">
    <property type="entry name" value="Bact_response_regulator"/>
</dbReference>
<accession>A0A1H8B0W1</accession>
<dbReference type="PROSITE" id="PS50110">
    <property type="entry name" value="RESPONSE_REGULATORY"/>
    <property type="match status" value="1"/>
</dbReference>
<reference evidence="4 5" key="1">
    <citation type="submission" date="2016-10" db="EMBL/GenBank/DDBJ databases">
        <authorList>
            <person name="de Groot N.N."/>
        </authorList>
    </citation>
    <scope>NUCLEOTIDE SEQUENCE [LARGE SCALE GENOMIC DNA]</scope>
    <source>
        <strain evidence="4 5">DSM 8423</strain>
    </source>
</reference>
<dbReference type="AlphaFoldDB" id="A0A1H8B0W1"/>
<dbReference type="CDD" id="cd00156">
    <property type="entry name" value="REC"/>
    <property type="match status" value="1"/>
</dbReference>
<proteinExistence type="predicted"/>
<organism evidence="4 5">
    <name type="scientific">Syntrophus gentianae</name>
    <dbReference type="NCBI Taxonomy" id="43775"/>
    <lineage>
        <taxon>Bacteria</taxon>
        <taxon>Pseudomonadati</taxon>
        <taxon>Thermodesulfobacteriota</taxon>
        <taxon>Syntrophia</taxon>
        <taxon>Syntrophales</taxon>
        <taxon>Syntrophaceae</taxon>
        <taxon>Syntrophus</taxon>
    </lineage>
</organism>
<dbReference type="OrthoDB" id="9801602at2"/>
<gene>
    <name evidence="4" type="ORF">SAMN04489760_14311</name>
</gene>
<dbReference type="STRING" id="43775.SAMN04489760_14311"/>
<dbReference type="EMBL" id="FOBS01000043">
    <property type="protein sequence ID" value="SEM75859.1"/>
    <property type="molecule type" value="Genomic_DNA"/>
</dbReference>
<sequence length="133" mass="15026">MGEKKILLVDDEIGILQMLQEALSLHGYTVRTAENAETALEILSKESIMVMFLDLNLPGMNGIDLCRKIRKENQIAVISALTGYSNIYGLLECRSAGFDDFFIKPATLKTLFKAAEDAFEKIERWQVFEYDLA</sequence>